<name>A0ABW0TRL0_9BACL</name>
<evidence type="ECO:0000313" key="4">
    <source>
        <dbReference type="EMBL" id="MFC5591080.1"/>
    </source>
</evidence>
<dbReference type="GO" id="GO:0032259">
    <property type="term" value="P:methylation"/>
    <property type="evidence" value="ECO:0007669"/>
    <property type="project" value="UniProtKB-KW"/>
</dbReference>
<organism evidence="4 5">
    <name type="scientific">Sporosarcina soli</name>
    <dbReference type="NCBI Taxonomy" id="334736"/>
    <lineage>
        <taxon>Bacteria</taxon>
        <taxon>Bacillati</taxon>
        <taxon>Bacillota</taxon>
        <taxon>Bacilli</taxon>
        <taxon>Bacillales</taxon>
        <taxon>Caryophanaceae</taxon>
        <taxon>Sporosarcina</taxon>
    </lineage>
</organism>
<evidence type="ECO:0000313" key="5">
    <source>
        <dbReference type="Proteomes" id="UP001596109"/>
    </source>
</evidence>
<sequence length="248" mass="28090">METNRSYGEFAAVYDELMTDIPYETYVELVMTATGGLRGKRILDIGCGTGLLSVQLAKQGADVSGIDLSADMLAIAEKRAQAHSLPVKFVQQPMQQLAGFTGYDAAVIAIDSLNYLQEREEVLSTLHNVHTALAVGGTLLFDVHSTFKTDVIFMEGPFTFDNGRIAYIWETEEGEHPHSVYSELAFFIQEQHDTYRRFDEVHTQRTFPVHDYVNMLEEAGFSIERIFADWEDLAPDEESERIFFQVRK</sequence>
<dbReference type="InterPro" id="IPR029063">
    <property type="entry name" value="SAM-dependent_MTases_sf"/>
</dbReference>
<keyword evidence="5" id="KW-1185">Reference proteome</keyword>
<dbReference type="SUPFAM" id="SSF53335">
    <property type="entry name" value="S-adenosyl-L-methionine-dependent methyltransferases"/>
    <property type="match status" value="1"/>
</dbReference>
<dbReference type="Gene3D" id="2.20.25.110">
    <property type="entry name" value="S-adenosyl-L-methionine-dependent methyltransferases"/>
    <property type="match status" value="1"/>
</dbReference>
<gene>
    <name evidence="4" type="ORF">ACFPRA_19555</name>
</gene>
<evidence type="ECO:0000256" key="1">
    <source>
        <dbReference type="ARBA" id="ARBA00022603"/>
    </source>
</evidence>
<dbReference type="InterPro" id="IPR041698">
    <property type="entry name" value="Methyltransf_25"/>
</dbReference>
<dbReference type="GO" id="GO:0008168">
    <property type="term" value="F:methyltransferase activity"/>
    <property type="evidence" value="ECO:0007669"/>
    <property type="project" value="UniProtKB-KW"/>
</dbReference>
<feature type="domain" description="Methyltransferase" evidence="3">
    <location>
        <begin position="42"/>
        <end position="137"/>
    </location>
</feature>
<accession>A0ABW0TRL0</accession>
<evidence type="ECO:0000259" key="3">
    <source>
        <dbReference type="Pfam" id="PF13649"/>
    </source>
</evidence>
<dbReference type="PANTHER" id="PTHR43861">
    <property type="entry name" value="TRANS-ACONITATE 2-METHYLTRANSFERASE-RELATED"/>
    <property type="match status" value="1"/>
</dbReference>
<keyword evidence="2" id="KW-0808">Transferase</keyword>
<dbReference type="Gene3D" id="3.40.50.150">
    <property type="entry name" value="Vaccinia Virus protein VP39"/>
    <property type="match status" value="1"/>
</dbReference>
<keyword evidence="1 4" id="KW-0489">Methyltransferase</keyword>
<dbReference type="EMBL" id="JBHSNO010000015">
    <property type="protein sequence ID" value="MFC5591080.1"/>
    <property type="molecule type" value="Genomic_DNA"/>
</dbReference>
<proteinExistence type="predicted"/>
<dbReference type="CDD" id="cd02440">
    <property type="entry name" value="AdoMet_MTases"/>
    <property type="match status" value="1"/>
</dbReference>
<protein>
    <submittedName>
        <fullName evidence="4">Class I SAM-dependent DNA methyltransferase</fullName>
    </submittedName>
</protein>
<reference evidence="5" key="1">
    <citation type="journal article" date="2019" name="Int. J. Syst. Evol. Microbiol.">
        <title>The Global Catalogue of Microorganisms (GCM) 10K type strain sequencing project: providing services to taxonomists for standard genome sequencing and annotation.</title>
        <authorList>
            <consortium name="The Broad Institute Genomics Platform"/>
            <consortium name="The Broad Institute Genome Sequencing Center for Infectious Disease"/>
            <person name="Wu L."/>
            <person name="Ma J."/>
        </authorList>
    </citation>
    <scope>NUCLEOTIDE SEQUENCE [LARGE SCALE GENOMIC DNA]</scope>
    <source>
        <strain evidence="5">CGMCC 4.1434</strain>
    </source>
</reference>
<dbReference type="PANTHER" id="PTHR43861:SF1">
    <property type="entry name" value="TRANS-ACONITATE 2-METHYLTRANSFERASE"/>
    <property type="match status" value="1"/>
</dbReference>
<evidence type="ECO:0000256" key="2">
    <source>
        <dbReference type="ARBA" id="ARBA00022679"/>
    </source>
</evidence>
<dbReference type="Proteomes" id="UP001596109">
    <property type="component" value="Unassembled WGS sequence"/>
</dbReference>
<dbReference type="Pfam" id="PF13649">
    <property type="entry name" value="Methyltransf_25"/>
    <property type="match status" value="1"/>
</dbReference>
<comment type="caution">
    <text evidence="4">The sequence shown here is derived from an EMBL/GenBank/DDBJ whole genome shotgun (WGS) entry which is preliminary data.</text>
</comment>
<dbReference type="RefSeq" id="WP_381438416.1">
    <property type="nucleotide sequence ID" value="NZ_JBHSNO010000015.1"/>
</dbReference>